<proteinExistence type="predicted"/>
<name>A0AAU9CK76_9BACT</name>
<dbReference type="RefSeq" id="WP_338393575.1">
    <property type="nucleotide sequence ID" value="NZ_AP025314.1"/>
</dbReference>
<dbReference type="KEGG" id="fax:FUAX_07390"/>
<dbReference type="InterPro" id="IPR015882">
    <property type="entry name" value="HEX_bac_N"/>
</dbReference>
<dbReference type="GO" id="GO:0005975">
    <property type="term" value="P:carbohydrate metabolic process"/>
    <property type="evidence" value="ECO:0007669"/>
    <property type="project" value="UniProtKB-ARBA"/>
</dbReference>
<dbReference type="GO" id="GO:0016798">
    <property type="term" value="F:hydrolase activity, acting on glycosyl bonds"/>
    <property type="evidence" value="ECO:0007669"/>
    <property type="project" value="UniProtKB-KW"/>
</dbReference>
<feature type="domain" description="Beta-hexosaminidase bacterial type N-terminal" evidence="3">
    <location>
        <begin position="31"/>
        <end position="158"/>
    </location>
</feature>
<sequence length="164" mass="18174">MEKRMLVCGVWVMFILISCGACRPKINAEDIKVTPSPRKLIAGVGYFNFDAETRIGTENESAKVISEKFSSYFERVTGTHIPVTNEAEGAPITVKMNTTMPDGAYSLRVSPVKIEIRAFSEAGFVRAFLVLRQLMRGGNAEASSEAMWKVPSVWIEDHPGIMLE</sequence>
<dbReference type="Gene3D" id="3.30.379.10">
    <property type="entry name" value="Chitobiase/beta-hexosaminidase domain 2-like"/>
    <property type="match status" value="1"/>
</dbReference>
<evidence type="ECO:0000256" key="2">
    <source>
        <dbReference type="ARBA" id="ARBA00023295"/>
    </source>
</evidence>
<evidence type="ECO:0000259" key="3">
    <source>
        <dbReference type="Pfam" id="PF02838"/>
    </source>
</evidence>
<keyword evidence="2" id="KW-0326">Glycosidase</keyword>
<evidence type="ECO:0000256" key="1">
    <source>
        <dbReference type="ARBA" id="ARBA00022801"/>
    </source>
</evidence>
<dbReference type="SUPFAM" id="SSF55545">
    <property type="entry name" value="beta-N-acetylhexosaminidase-like domain"/>
    <property type="match status" value="1"/>
</dbReference>
<dbReference type="PROSITE" id="PS51257">
    <property type="entry name" value="PROKAR_LIPOPROTEIN"/>
    <property type="match status" value="1"/>
</dbReference>
<dbReference type="Pfam" id="PF02838">
    <property type="entry name" value="Glyco_hydro_20b"/>
    <property type="match status" value="1"/>
</dbReference>
<protein>
    <recommendedName>
        <fullName evidence="3">Beta-hexosaminidase bacterial type N-terminal domain-containing protein</fullName>
    </recommendedName>
</protein>
<organism evidence="4 5">
    <name type="scientific">Fulvitalea axinellae</name>
    <dbReference type="NCBI Taxonomy" id="1182444"/>
    <lineage>
        <taxon>Bacteria</taxon>
        <taxon>Pseudomonadati</taxon>
        <taxon>Bacteroidota</taxon>
        <taxon>Cytophagia</taxon>
        <taxon>Cytophagales</taxon>
        <taxon>Persicobacteraceae</taxon>
        <taxon>Fulvitalea</taxon>
    </lineage>
</organism>
<keyword evidence="1" id="KW-0378">Hydrolase</keyword>
<dbReference type="AlphaFoldDB" id="A0AAU9CK76"/>
<evidence type="ECO:0000313" key="5">
    <source>
        <dbReference type="Proteomes" id="UP001348817"/>
    </source>
</evidence>
<keyword evidence="5" id="KW-1185">Reference proteome</keyword>
<gene>
    <name evidence="4" type="ORF">FUAX_07390</name>
</gene>
<reference evidence="4 5" key="1">
    <citation type="submission" date="2021-12" db="EMBL/GenBank/DDBJ databases">
        <title>Genome sequencing of bacteria with rrn-lacking chromosome and rrn-plasmid.</title>
        <authorList>
            <person name="Anda M."/>
            <person name="Iwasaki W."/>
        </authorList>
    </citation>
    <scope>NUCLEOTIDE SEQUENCE [LARGE SCALE GENOMIC DNA]</scope>
    <source>
        <strain evidence="4 5">DSM 100852</strain>
    </source>
</reference>
<dbReference type="EMBL" id="AP025314">
    <property type="protein sequence ID" value="BDD08307.1"/>
    <property type="molecule type" value="Genomic_DNA"/>
</dbReference>
<evidence type="ECO:0000313" key="4">
    <source>
        <dbReference type="EMBL" id="BDD08307.1"/>
    </source>
</evidence>
<dbReference type="Proteomes" id="UP001348817">
    <property type="component" value="Chromosome"/>
</dbReference>
<accession>A0AAU9CK76</accession>
<dbReference type="InterPro" id="IPR029018">
    <property type="entry name" value="Hex-like_dom2"/>
</dbReference>